<comment type="function">
    <text evidence="7">Part of the tripartite ATP-independent periplasmic (TRAP) transport system.</text>
</comment>
<feature type="transmembrane region" description="Helical" evidence="7">
    <location>
        <begin position="397"/>
        <end position="419"/>
    </location>
</feature>
<reference evidence="10 12" key="3">
    <citation type="submission" date="2016-10" db="EMBL/GenBank/DDBJ databases">
        <authorList>
            <person name="de Groot N.N."/>
        </authorList>
    </citation>
    <scope>NUCLEOTIDE SEQUENCE [LARGE SCALE GENOMIC DNA]</scope>
    <source>
        <strain evidence="10 12">DSM 11457</strain>
    </source>
</reference>
<evidence type="ECO:0000256" key="4">
    <source>
        <dbReference type="ARBA" id="ARBA00022692"/>
    </source>
</evidence>
<feature type="transmembrane region" description="Helical" evidence="7">
    <location>
        <begin position="363"/>
        <end position="385"/>
    </location>
</feature>
<dbReference type="InterPro" id="IPR010656">
    <property type="entry name" value="DctM"/>
</dbReference>
<dbReference type="PIRSF" id="PIRSF006066">
    <property type="entry name" value="HI0050"/>
    <property type="match status" value="1"/>
</dbReference>
<evidence type="ECO:0000313" key="12">
    <source>
        <dbReference type="Proteomes" id="UP000182160"/>
    </source>
</evidence>
<evidence type="ECO:0000256" key="5">
    <source>
        <dbReference type="ARBA" id="ARBA00022989"/>
    </source>
</evidence>
<comment type="subunit">
    <text evidence="7">The complex comprises the extracytoplasmic solute receptor protein and the two transmembrane proteins.</text>
</comment>
<evidence type="ECO:0000256" key="1">
    <source>
        <dbReference type="ARBA" id="ARBA00004429"/>
    </source>
</evidence>
<feature type="transmembrane region" description="Helical" evidence="7">
    <location>
        <begin position="94"/>
        <end position="124"/>
    </location>
</feature>
<name>A0A0L6CZJ1_9RHOB</name>
<dbReference type="Proteomes" id="UP000037046">
    <property type="component" value="Unassembled WGS sequence"/>
</dbReference>
<keyword evidence="7" id="KW-0813">Transport</keyword>
<keyword evidence="4 7" id="KW-0812">Transmembrane</keyword>
<evidence type="ECO:0000313" key="11">
    <source>
        <dbReference type="Proteomes" id="UP000037046"/>
    </source>
</evidence>
<keyword evidence="5 7" id="KW-1133">Transmembrane helix</keyword>
<comment type="similarity">
    <text evidence="7">Belongs to the TRAP transporter large permease family.</text>
</comment>
<dbReference type="AlphaFoldDB" id="A0A0L6CZJ1"/>
<keyword evidence="11" id="KW-1185">Reference proteome</keyword>
<accession>A0A0L6CZJ1</accession>
<reference evidence="9" key="2">
    <citation type="submission" date="2015-07" db="EMBL/GenBank/DDBJ databases">
        <title>MeaNS - Measles Nucleotide Surveillance Program.</title>
        <authorList>
            <person name="Tran T."/>
            <person name="Druce J."/>
        </authorList>
    </citation>
    <scope>NUCLEOTIDE SEQUENCE</scope>
    <source>
        <strain evidence="9">EL-164</strain>
    </source>
</reference>
<keyword evidence="3 7" id="KW-0997">Cell inner membrane</keyword>
<proteinExistence type="inferred from homology"/>
<dbReference type="EMBL" id="FOBO01000008">
    <property type="protein sequence ID" value="SEM80043.1"/>
    <property type="molecule type" value="Genomic_DNA"/>
</dbReference>
<feature type="transmembrane region" description="Helical" evidence="7">
    <location>
        <begin position="276"/>
        <end position="298"/>
    </location>
</feature>
<reference evidence="11" key="1">
    <citation type="submission" date="2015-07" db="EMBL/GenBank/DDBJ databases">
        <title>Draft Genome Sequence of Roseovarius tolerans EL-164, a producer of N-Acylated Alanine Methyl Esters (NAMEs).</title>
        <authorList>
            <person name="Voget S."/>
            <person name="Bruns H."/>
            <person name="Wagner-Doebler I."/>
            <person name="Schulz S."/>
            <person name="Daniel R."/>
        </authorList>
    </citation>
    <scope>NUCLEOTIDE SEQUENCE [LARGE SCALE GENOMIC DNA]</scope>
    <source>
        <strain evidence="11">EL-164</strain>
    </source>
</reference>
<evidence type="ECO:0000256" key="7">
    <source>
        <dbReference type="RuleBase" id="RU369079"/>
    </source>
</evidence>
<feature type="transmembrane region" description="Helical" evidence="7">
    <location>
        <begin position="318"/>
        <end position="335"/>
    </location>
</feature>
<evidence type="ECO:0000313" key="10">
    <source>
        <dbReference type="EMBL" id="SEM80043.1"/>
    </source>
</evidence>
<dbReference type="InterPro" id="IPR004681">
    <property type="entry name" value="TRAP_DctM"/>
</dbReference>
<evidence type="ECO:0000313" key="9">
    <source>
        <dbReference type="EMBL" id="KNX43116.1"/>
    </source>
</evidence>
<feature type="transmembrane region" description="Helical" evidence="7">
    <location>
        <begin position="245"/>
        <end position="264"/>
    </location>
</feature>
<protein>
    <recommendedName>
        <fullName evidence="7">TRAP transporter large permease protein</fullName>
    </recommendedName>
</protein>
<gene>
    <name evidence="9" type="primary">siaT_1</name>
    <name evidence="9" type="ORF">ROTO_02450</name>
    <name evidence="10" type="ORF">SAMN04488077_10859</name>
</gene>
<dbReference type="STRING" id="74031.SAMN04488077_10859"/>
<dbReference type="Proteomes" id="UP000182160">
    <property type="component" value="Unassembled WGS sequence"/>
</dbReference>
<dbReference type="GO" id="GO:0005886">
    <property type="term" value="C:plasma membrane"/>
    <property type="evidence" value="ECO:0007669"/>
    <property type="project" value="UniProtKB-SubCell"/>
</dbReference>
<keyword evidence="2" id="KW-1003">Cell membrane</keyword>
<evidence type="ECO:0000259" key="8">
    <source>
        <dbReference type="Pfam" id="PF06808"/>
    </source>
</evidence>
<dbReference type="EMBL" id="LGVV01000002">
    <property type="protein sequence ID" value="KNX43116.1"/>
    <property type="molecule type" value="Genomic_DNA"/>
</dbReference>
<dbReference type="Pfam" id="PF06808">
    <property type="entry name" value="DctM"/>
    <property type="match status" value="1"/>
</dbReference>
<feature type="transmembrane region" description="Helical" evidence="7">
    <location>
        <begin position="136"/>
        <end position="161"/>
    </location>
</feature>
<dbReference type="NCBIfam" id="TIGR00786">
    <property type="entry name" value="dctM"/>
    <property type="match status" value="1"/>
</dbReference>
<evidence type="ECO:0000256" key="6">
    <source>
        <dbReference type="ARBA" id="ARBA00023136"/>
    </source>
</evidence>
<feature type="transmembrane region" description="Helical" evidence="7">
    <location>
        <begin position="56"/>
        <end position="82"/>
    </location>
</feature>
<dbReference type="OrthoDB" id="9790209at2"/>
<evidence type="ECO:0000256" key="2">
    <source>
        <dbReference type="ARBA" id="ARBA00022475"/>
    </source>
</evidence>
<dbReference type="PATRIC" id="fig|74031.6.peg.250"/>
<evidence type="ECO:0000256" key="3">
    <source>
        <dbReference type="ARBA" id="ARBA00022519"/>
    </source>
</evidence>
<feature type="domain" description="TRAP C4-dicarboxylate transport system permease DctM subunit" evidence="8">
    <location>
        <begin position="10"/>
        <end position="417"/>
    </location>
</feature>
<dbReference type="PANTHER" id="PTHR33362:SF2">
    <property type="entry name" value="TRAP TRANSPORTER LARGE PERMEASE PROTEIN"/>
    <property type="match status" value="1"/>
</dbReference>
<organism evidence="9 11">
    <name type="scientific">Roseovarius tolerans</name>
    <dbReference type="NCBI Taxonomy" id="74031"/>
    <lineage>
        <taxon>Bacteria</taxon>
        <taxon>Pseudomonadati</taxon>
        <taxon>Pseudomonadota</taxon>
        <taxon>Alphaproteobacteria</taxon>
        <taxon>Rhodobacterales</taxon>
        <taxon>Roseobacteraceae</taxon>
        <taxon>Roseovarius</taxon>
    </lineage>
</organism>
<dbReference type="RefSeq" id="WP_050661206.1">
    <property type="nucleotide sequence ID" value="NZ_CP118494.1"/>
</dbReference>
<feature type="transmembrane region" description="Helical" evidence="7">
    <location>
        <begin position="167"/>
        <end position="193"/>
    </location>
</feature>
<feature type="transmembrane region" description="Helical" evidence="7">
    <location>
        <begin position="340"/>
        <end position="357"/>
    </location>
</feature>
<feature type="transmembrane region" description="Helical" evidence="7">
    <location>
        <begin position="214"/>
        <end position="239"/>
    </location>
</feature>
<dbReference type="PANTHER" id="PTHR33362">
    <property type="entry name" value="SIALIC ACID TRAP TRANSPORTER PERMEASE PROTEIN SIAT-RELATED"/>
    <property type="match status" value="1"/>
</dbReference>
<keyword evidence="6 7" id="KW-0472">Membrane</keyword>
<sequence length="436" mass="46271">MIEIALLAIALLVITLTLGVPLPYCFGAALMVMYFLGDVTMKGMMLWGFQQMGNPVLLAIPLFVLAGTIMSESGIAASLLRFVNAFIGHVRGGLGVVAAVSCAVIGAISGSGLTGIAAIGPLLIPEMEKRGYPREYATALIANSSILGLLIPPSVTMIVYGWVTDTSILACFLATLGPGLLIMVAFSIINLVMSRKFDLVLDDKPSFSELSGEVARRGFHAFPALLMPVIILGGIYGGIMTPTEAAAVAVIYAVPVGFLIYKGLRLSNFLSAGREAATAVGAIMMMILFSMILSQMFVYESIPQQLVQGIFSITENKVLLLIMINILLFLVGMVVNDVTAIILIAPLLLPLMNAIGVSPVQFAAIMGVNTAMGGVTPPYASILYLGARIGKVKVTKVIPPAMKLILFGYVPVVFLTSLWPDLSLFLPRFFGYDVAP</sequence>
<dbReference type="GO" id="GO:0022857">
    <property type="term" value="F:transmembrane transporter activity"/>
    <property type="evidence" value="ECO:0007669"/>
    <property type="project" value="UniProtKB-UniRule"/>
</dbReference>
<comment type="subcellular location">
    <subcellularLocation>
        <location evidence="1 7">Cell inner membrane</location>
        <topology evidence="1 7">Multi-pass membrane protein</topology>
    </subcellularLocation>
</comment>